<evidence type="ECO:0000313" key="8">
    <source>
        <dbReference type="Proteomes" id="UP000004095"/>
    </source>
</evidence>
<dbReference type="InterPro" id="IPR001932">
    <property type="entry name" value="PPM-type_phosphatase-like_dom"/>
</dbReference>
<evidence type="ECO:0000256" key="1">
    <source>
        <dbReference type="ARBA" id="ARBA00022801"/>
    </source>
</evidence>
<dbReference type="PANTHER" id="PTHR43156:SF9">
    <property type="entry name" value="HAMP DOMAIN-CONTAINING PROTEIN"/>
    <property type="match status" value="1"/>
</dbReference>
<gene>
    <name evidence="7" type="ORF">M23134_04406</name>
</gene>
<evidence type="ECO:0000259" key="4">
    <source>
        <dbReference type="Pfam" id="PF07228"/>
    </source>
</evidence>
<accession>A1ZM27</accession>
<keyword evidence="3" id="KW-0472">Membrane</keyword>
<feature type="domain" description="PPM-type phosphatase" evidence="4">
    <location>
        <begin position="581"/>
        <end position="775"/>
    </location>
</feature>
<dbReference type="InterPro" id="IPR011622">
    <property type="entry name" value="7TMR_DISM_rcpt_extracell_dom2"/>
</dbReference>
<dbReference type="AlphaFoldDB" id="A1ZM27"/>
<sequence>MLNSSRWLFQLINHLSLAIFLCVDSTILTKRHPVFTMRYDKNFIQLKSVSHSTCALLTTTYTIRKIMKQHFLLLLLFVSCGDVQAQLRLSLNPAQNQYTLSQHIGIFADSTGTYSLQDLLAGKAHFTINTNPQPNFGLTNTTYWVRLNLYNPDDKPVQWMIENGYPITHYIDLFVVDQNQQVIFKAKGGSKYPFEQRLVKYRKNVFPTLIPAHTQYTYFFRLQSQTSMQILLTAWQPVAFAENTNNELYFWGGYVGIILAVILYNMFVAMSLKSISYAYYIVYVGCFGLIQLSLQGLAYQYLWPNAVWWTNHCMPFLMLLSTFASVAFTQGFLLTQTSQAKWLHKVLNIAKYANLSFVVILLLPYQIALKISALISVISLILMLAAGVIRLLENYRPARYFCIAWFTFVLGAIILILKNFGVLPTNFFTSHTAAIGSALEAILLSVALADKLKVLTQERDEAHRETLKVQKQINEDLEDKVKLRTREIAEKNAELITQNEEITAQRDLLDEQKTAIEDQHIQITSSINYAQKIQQAMLPDIQEIKENFADCFVLYKPRDTVSGDFYWFTRVETHQRQPLLILAAADCTGHGVPGGFMSMIGNELLTEIVYQRKEYQPDLILQELDLGIRRVLKQKETGNRDGMDLTIVTVDPHTQTMRFSGAQNPLVYVQNSEMRVIKGDKIPVGGARLKKEHRYTCHTIDIASPTTLYMYSDGYQDQFGGAEGRKFMSRRFRELLYSIHQKPMLQQQQILEQQLADWQQHQHKQVDDILITGVRV</sequence>
<dbReference type="InterPro" id="IPR011623">
    <property type="entry name" value="7TMR_DISM_rcpt_extracell_dom1"/>
</dbReference>
<evidence type="ECO:0000259" key="5">
    <source>
        <dbReference type="Pfam" id="PF07695"/>
    </source>
</evidence>
<evidence type="ECO:0000256" key="2">
    <source>
        <dbReference type="SAM" id="Coils"/>
    </source>
</evidence>
<organism evidence="7 8">
    <name type="scientific">Microscilla marina ATCC 23134</name>
    <dbReference type="NCBI Taxonomy" id="313606"/>
    <lineage>
        <taxon>Bacteria</taxon>
        <taxon>Pseudomonadati</taxon>
        <taxon>Bacteroidota</taxon>
        <taxon>Cytophagia</taxon>
        <taxon>Cytophagales</taxon>
        <taxon>Microscillaceae</taxon>
        <taxon>Microscilla</taxon>
    </lineage>
</organism>
<dbReference type="Pfam" id="PF07695">
    <property type="entry name" value="7TMR-DISM_7TM"/>
    <property type="match status" value="1"/>
</dbReference>
<feature type="coiled-coil region" evidence="2">
    <location>
        <begin position="474"/>
        <end position="519"/>
    </location>
</feature>
<keyword evidence="3" id="KW-0812">Transmembrane</keyword>
<keyword evidence="3" id="KW-1133">Transmembrane helix</keyword>
<dbReference type="EMBL" id="AAWS01000015">
    <property type="protein sequence ID" value="EAY28559.1"/>
    <property type="molecule type" value="Genomic_DNA"/>
</dbReference>
<feature type="transmembrane region" description="Helical" evidence="3">
    <location>
        <begin position="346"/>
        <end position="365"/>
    </location>
</feature>
<name>A1ZM27_MICM2</name>
<dbReference type="GO" id="GO:0016791">
    <property type="term" value="F:phosphatase activity"/>
    <property type="evidence" value="ECO:0007669"/>
    <property type="project" value="TreeGrafter"/>
</dbReference>
<dbReference type="Gene3D" id="3.60.40.10">
    <property type="entry name" value="PPM-type phosphatase domain"/>
    <property type="match status" value="1"/>
</dbReference>
<keyword evidence="8" id="KW-1185">Reference proteome</keyword>
<dbReference type="Pfam" id="PF07228">
    <property type="entry name" value="SpoIIE"/>
    <property type="match status" value="1"/>
</dbReference>
<keyword evidence="1" id="KW-0378">Hydrolase</keyword>
<dbReference type="eggNOG" id="COG2208">
    <property type="taxonomic scope" value="Bacteria"/>
</dbReference>
<evidence type="ECO:0000256" key="3">
    <source>
        <dbReference type="SAM" id="Phobius"/>
    </source>
</evidence>
<keyword evidence="2" id="KW-0175">Coiled coil</keyword>
<dbReference type="InterPro" id="IPR036457">
    <property type="entry name" value="PPM-type-like_dom_sf"/>
</dbReference>
<dbReference type="Pfam" id="PF07696">
    <property type="entry name" value="7TMR-DISMED2"/>
    <property type="match status" value="1"/>
</dbReference>
<dbReference type="Proteomes" id="UP000004095">
    <property type="component" value="Unassembled WGS sequence"/>
</dbReference>
<feature type="transmembrane region" description="Helical" evidence="3">
    <location>
        <begin position="399"/>
        <end position="417"/>
    </location>
</feature>
<feature type="transmembrane region" description="Helical" evidence="3">
    <location>
        <begin position="280"/>
        <end position="302"/>
    </location>
</feature>
<feature type="transmembrane region" description="Helical" evidence="3">
    <location>
        <begin position="6"/>
        <end position="28"/>
    </location>
</feature>
<dbReference type="PANTHER" id="PTHR43156">
    <property type="entry name" value="STAGE II SPORULATION PROTEIN E-RELATED"/>
    <property type="match status" value="1"/>
</dbReference>
<feature type="transmembrane region" description="Helical" evidence="3">
    <location>
        <begin position="429"/>
        <end position="449"/>
    </location>
</feature>
<feature type="domain" description="7TM-DISM receptor extracellular" evidence="5">
    <location>
        <begin position="248"/>
        <end position="451"/>
    </location>
</feature>
<reference evidence="7 8" key="1">
    <citation type="submission" date="2007-01" db="EMBL/GenBank/DDBJ databases">
        <authorList>
            <person name="Haygood M."/>
            <person name="Podell S."/>
            <person name="Anderson C."/>
            <person name="Hopkinson B."/>
            <person name="Roe K."/>
            <person name="Barbeau K."/>
            <person name="Gaasterland T."/>
            <person name="Ferriera S."/>
            <person name="Johnson J."/>
            <person name="Kravitz S."/>
            <person name="Beeson K."/>
            <person name="Sutton G."/>
            <person name="Rogers Y.-H."/>
            <person name="Friedman R."/>
            <person name="Frazier M."/>
            <person name="Venter J.C."/>
        </authorList>
    </citation>
    <scope>NUCLEOTIDE SEQUENCE [LARGE SCALE GENOMIC DNA]</scope>
    <source>
        <strain evidence="7 8">ATCC 23134</strain>
    </source>
</reference>
<protein>
    <submittedName>
        <fullName evidence="7">Probable two-component sensor, putative</fullName>
    </submittedName>
</protein>
<feature type="domain" description="7TM-DISM receptor extracellular" evidence="6">
    <location>
        <begin position="102"/>
        <end position="236"/>
    </location>
</feature>
<proteinExistence type="predicted"/>
<dbReference type="Gene3D" id="2.60.40.2380">
    <property type="match status" value="1"/>
</dbReference>
<feature type="transmembrane region" description="Helical" evidence="3">
    <location>
        <begin position="314"/>
        <end position="334"/>
    </location>
</feature>
<evidence type="ECO:0000259" key="6">
    <source>
        <dbReference type="Pfam" id="PF07696"/>
    </source>
</evidence>
<comment type="caution">
    <text evidence="7">The sequence shown here is derived from an EMBL/GenBank/DDBJ whole genome shotgun (WGS) entry which is preliminary data.</text>
</comment>
<evidence type="ECO:0000313" key="7">
    <source>
        <dbReference type="EMBL" id="EAY28559.1"/>
    </source>
</evidence>
<feature type="transmembrane region" description="Helical" evidence="3">
    <location>
        <begin position="248"/>
        <end position="268"/>
    </location>
</feature>
<feature type="transmembrane region" description="Helical" evidence="3">
    <location>
        <begin position="371"/>
        <end position="392"/>
    </location>
</feature>
<dbReference type="InterPro" id="IPR052016">
    <property type="entry name" value="Bact_Sigma-Reg"/>
</dbReference>